<accession>A0A8H7WEB3</accession>
<dbReference type="EMBL" id="JAFJYH010000037">
    <property type="protein sequence ID" value="KAG4423255.1"/>
    <property type="molecule type" value="Genomic_DNA"/>
</dbReference>
<reference evidence="1" key="1">
    <citation type="submission" date="2021-02" db="EMBL/GenBank/DDBJ databases">
        <title>Genome sequence Cadophora malorum strain M34.</title>
        <authorList>
            <person name="Stefanovic E."/>
            <person name="Vu D."/>
            <person name="Scully C."/>
            <person name="Dijksterhuis J."/>
            <person name="Roader J."/>
            <person name="Houbraken J."/>
        </authorList>
    </citation>
    <scope>NUCLEOTIDE SEQUENCE</scope>
    <source>
        <strain evidence="1">M34</strain>
    </source>
</reference>
<keyword evidence="2" id="KW-1185">Reference proteome</keyword>
<evidence type="ECO:0000313" key="2">
    <source>
        <dbReference type="Proteomes" id="UP000664132"/>
    </source>
</evidence>
<organism evidence="1 2">
    <name type="scientific">Cadophora malorum</name>
    <dbReference type="NCBI Taxonomy" id="108018"/>
    <lineage>
        <taxon>Eukaryota</taxon>
        <taxon>Fungi</taxon>
        <taxon>Dikarya</taxon>
        <taxon>Ascomycota</taxon>
        <taxon>Pezizomycotina</taxon>
        <taxon>Leotiomycetes</taxon>
        <taxon>Helotiales</taxon>
        <taxon>Ploettnerulaceae</taxon>
        <taxon>Cadophora</taxon>
    </lineage>
</organism>
<evidence type="ECO:0000313" key="1">
    <source>
        <dbReference type="EMBL" id="KAG4423255.1"/>
    </source>
</evidence>
<protein>
    <submittedName>
        <fullName evidence="1">Uncharacterized protein</fullName>
    </submittedName>
</protein>
<gene>
    <name evidence="1" type="ORF">IFR04_003621</name>
</gene>
<comment type="caution">
    <text evidence="1">The sequence shown here is derived from an EMBL/GenBank/DDBJ whole genome shotgun (WGS) entry which is preliminary data.</text>
</comment>
<sequence>MDGGWMGVGWMDRLAGFCLGATGRGRWTGAADAWVLGAGKEERVEAWKRLRVSEVGIGVGPPQQSTALAGKIAQGGKYCTWGTPGRWSENS</sequence>
<name>A0A8H7WEB3_9HELO</name>
<dbReference type="AlphaFoldDB" id="A0A8H7WEB3"/>
<proteinExistence type="predicted"/>
<dbReference type="Proteomes" id="UP000664132">
    <property type="component" value="Unassembled WGS sequence"/>
</dbReference>